<feature type="region of interest" description="Disordered" evidence="1">
    <location>
        <begin position="175"/>
        <end position="198"/>
    </location>
</feature>
<evidence type="ECO:0000313" key="3">
    <source>
        <dbReference type="EMBL" id="GAX73950.1"/>
    </source>
</evidence>
<evidence type="ECO:0000256" key="1">
    <source>
        <dbReference type="SAM" id="MobiDB-lite"/>
    </source>
</evidence>
<proteinExistence type="predicted"/>
<dbReference type="InterPro" id="IPR045030">
    <property type="entry name" value="LYSM1-4"/>
</dbReference>
<dbReference type="PANTHER" id="PTHR20932:SF8">
    <property type="entry name" value="LD22649P"/>
    <property type="match status" value="1"/>
</dbReference>
<dbReference type="OrthoDB" id="538216at2759"/>
<accession>A0A250WTS5</accession>
<reference evidence="3 4" key="1">
    <citation type="submission" date="2017-08" db="EMBL/GenBank/DDBJ databases">
        <title>Acidophilic green algal genome provides insights into adaptation to an acidic environment.</title>
        <authorList>
            <person name="Hirooka S."/>
            <person name="Hirose Y."/>
            <person name="Kanesaki Y."/>
            <person name="Higuchi S."/>
            <person name="Fujiwara T."/>
            <person name="Onuma R."/>
            <person name="Era A."/>
            <person name="Ohbayashi R."/>
            <person name="Uzuka A."/>
            <person name="Nozaki H."/>
            <person name="Yoshikawa H."/>
            <person name="Miyagishima S.Y."/>
        </authorList>
    </citation>
    <scope>NUCLEOTIDE SEQUENCE [LARGE SCALE GENOMIC DNA]</scope>
    <source>
        <strain evidence="3 4">NIES-2499</strain>
    </source>
</reference>
<evidence type="ECO:0000313" key="4">
    <source>
        <dbReference type="Proteomes" id="UP000232323"/>
    </source>
</evidence>
<dbReference type="Gene3D" id="3.10.350.10">
    <property type="entry name" value="LysM domain"/>
    <property type="match status" value="1"/>
</dbReference>
<dbReference type="PROSITE" id="PS51782">
    <property type="entry name" value="LYSM"/>
    <property type="match status" value="1"/>
</dbReference>
<gene>
    <name evidence="3" type="ORF">CEUSTIGMA_g1400.t1</name>
</gene>
<feature type="domain" description="LysM" evidence="2">
    <location>
        <begin position="102"/>
        <end position="146"/>
    </location>
</feature>
<dbReference type="InterPro" id="IPR018392">
    <property type="entry name" value="LysM"/>
</dbReference>
<organism evidence="3 4">
    <name type="scientific">Chlamydomonas eustigma</name>
    <dbReference type="NCBI Taxonomy" id="1157962"/>
    <lineage>
        <taxon>Eukaryota</taxon>
        <taxon>Viridiplantae</taxon>
        <taxon>Chlorophyta</taxon>
        <taxon>core chlorophytes</taxon>
        <taxon>Chlorophyceae</taxon>
        <taxon>CS clade</taxon>
        <taxon>Chlamydomonadales</taxon>
        <taxon>Chlamydomonadaceae</taxon>
        <taxon>Chlamydomonas</taxon>
    </lineage>
</organism>
<dbReference type="PANTHER" id="PTHR20932">
    <property type="entry name" value="LYSM AND PUTATIVE PEPTIDOGLYCAN-BINDING DOMAIN-CONTAINING PROTEIN"/>
    <property type="match status" value="1"/>
</dbReference>
<feature type="compositionally biased region" description="Low complexity" evidence="1">
    <location>
        <begin position="184"/>
        <end position="198"/>
    </location>
</feature>
<dbReference type="STRING" id="1157962.A0A250WTS5"/>
<protein>
    <recommendedName>
        <fullName evidence="2">LysM domain-containing protein</fullName>
    </recommendedName>
</protein>
<comment type="caution">
    <text evidence="3">The sequence shown here is derived from an EMBL/GenBank/DDBJ whole genome shotgun (WGS) entry which is preliminary data.</text>
</comment>
<sequence>MSAVTTDYCSLQLVLSLLGPGDLAVCQAVCTHWREIATLPEVRGACLRRAWGVAQITANSSKEWSFLQVLIMQSWIRNVVLRGTTKRNPHILAIESISSFVRRHHLLPGESLQAIAVRQGGDLTALKRLNSIISDYSLSCRSFIYVPGIKSLDELRGKALRYEYDHVSKRGQAVVLDSQEEDQASSSKVSEEASASAEAVQPSAAQQAQILNKMSALLAKSLHIDEGAARYYIEEAGGDIKRAVLLARNDDSWATGAETPTSSRSGLQSRLRRILMLSGGGPAT</sequence>
<evidence type="ECO:0000259" key="2">
    <source>
        <dbReference type="PROSITE" id="PS51782"/>
    </source>
</evidence>
<dbReference type="SUPFAM" id="SSF81383">
    <property type="entry name" value="F-box domain"/>
    <property type="match status" value="1"/>
</dbReference>
<dbReference type="CDD" id="cd09917">
    <property type="entry name" value="F-box_SF"/>
    <property type="match status" value="1"/>
</dbReference>
<dbReference type="InterPro" id="IPR036047">
    <property type="entry name" value="F-box-like_dom_sf"/>
</dbReference>
<dbReference type="EMBL" id="BEGY01000005">
    <property type="protein sequence ID" value="GAX73950.1"/>
    <property type="molecule type" value="Genomic_DNA"/>
</dbReference>
<dbReference type="AlphaFoldDB" id="A0A250WTS5"/>
<dbReference type="CDD" id="cd00118">
    <property type="entry name" value="LysM"/>
    <property type="match status" value="1"/>
</dbReference>
<dbReference type="Proteomes" id="UP000232323">
    <property type="component" value="Unassembled WGS sequence"/>
</dbReference>
<keyword evidence="4" id="KW-1185">Reference proteome</keyword>
<name>A0A250WTS5_9CHLO</name>
<dbReference type="InterPro" id="IPR036779">
    <property type="entry name" value="LysM_dom_sf"/>
</dbReference>